<gene>
    <name evidence="5" type="primary">gb15106</name>
    <name evidence="5" type="ORF">PR202_gb15106</name>
</gene>
<dbReference type="Proteomes" id="UP001054889">
    <property type="component" value="Unassembled WGS sequence"/>
</dbReference>
<comment type="similarity">
    <text evidence="1">Belongs to the FPP family.</text>
</comment>
<evidence type="ECO:0000256" key="1">
    <source>
        <dbReference type="ARBA" id="ARBA00005921"/>
    </source>
</evidence>
<evidence type="ECO:0000313" key="6">
    <source>
        <dbReference type="Proteomes" id="UP001054889"/>
    </source>
</evidence>
<accession>A0AAV5EWX4</accession>
<evidence type="ECO:0000256" key="2">
    <source>
        <dbReference type="ARBA" id="ARBA00023054"/>
    </source>
</evidence>
<organism evidence="5 6">
    <name type="scientific">Eleusine coracana subsp. coracana</name>
    <dbReference type="NCBI Taxonomy" id="191504"/>
    <lineage>
        <taxon>Eukaryota</taxon>
        <taxon>Viridiplantae</taxon>
        <taxon>Streptophyta</taxon>
        <taxon>Embryophyta</taxon>
        <taxon>Tracheophyta</taxon>
        <taxon>Spermatophyta</taxon>
        <taxon>Magnoliopsida</taxon>
        <taxon>Liliopsida</taxon>
        <taxon>Poales</taxon>
        <taxon>Poaceae</taxon>
        <taxon>PACMAD clade</taxon>
        <taxon>Chloridoideae</taxon>
        <taxon>Cynodonteae</taxon>
        <taxon>Eleusininae</taxon>
        <taxon>Eleusine</taxon>
    </lineage>
</organism>
<dbReference type="PANTHER" id="PTHR31580">
    <property type="entry name" value="FILAMENT-LIKE PLANT PROTEIN 4"/>
    <property type="match status" value="1"/>
</dbReference>
<feature type="region of interest" description="Disordered" evidence="4">
    <location>
        <begin position="59"/>
        <end position="81"/>
    </location>
</feature>
<reference evidence="5" key="1">
    <citation type="journal article" date="2018" name="DNA Res.">
        <title>Multiple hybrid de novo genome assembly of finger millet, an orphan allotetraploid crop.</title>
        <authorList>
            <person name="Hatakeyama M."/>
            <person name="Aluri S."/>
            <person name="Balachadran M.T."/>
            <person name="Sivarajan S.R."/>
            <person name="Patrignani A."/>
            <person name="Gruter S."/>
            <person name="Poveda L."/>
            <person name="Shimizu-Inatsugi R."/>
            <person name="Baeten J."/>
            <person name="Francoijs K.J."/>
            <person name="Nataraja K.N."/>
            <person name="Reddy Y.A.N."/>
            <person name="Phadnis S."/>
            <person name="Ravikumar R.L."/>
            <person name="Schlapbach R."/>
            <person name="Sreeman S.M."/>
            <person name="Shimizu K.K."/>
        </authorList>
    </citation>
    <scope>NUCLEOTIDE SEQUENCE</scope>
</reference>
<keyword evidence="2 3" id="KW-0175">Coiled coil</keyword>
<protein>
    <submittedName>
        <fullName evidence="5">Uncharacterized protein</fullName>
    </submittedName>
</protein>
<evidence type="ECO:0000256" key="3">
    <source>
        <dbReference type="SAM" id="Coils"/>
    </source>
</evidence>
<name>A0AAV5EWX4_ELECO</name>
<evidence type="ECO:0000256" key="4">
    <source>
        <dbReference type="SAM" id="MobiDB-lite"/>
    </source>
</evidence>
<dbReference type="Pfam" id="PF05911">
    <property type="entry name" value="FPP"/>
    <property type="match status" value="1"/>
</dbReference>
<dbReference type="InterPro" id="IPR008587">
    <property type="entry name" value="FPP_plant"/>
</dbReference>
<reference evidence="5" key="2">
    <citation type="submission" date="2021-12" db="EMBL/GenBank/DDBJ databases">
        <title>Resequencing data analysis of finger millet.</title>
        <authorList>
            <person name="Hatakeyama M."/>
            <person name="Aluri S."/>
            <person name="Balachadran M.T."/>
            <person name="Sivarajan S.R."/>
            <person name="Poveda L."/>
            <person name="Shimizu-Inatsugi R."/>
            <person name="Schlapbach R."/>
            <person name="Sreeman S.M."/>
            <person name="Shimizu K.K."/>
        </authorList>
    </citation>
    <scope>NUCLEOTIDE SEQUENCE</scope>
</reference>
<keyword evidence="6" id="KW-1185">Reference proteome</keyword>
<evidence type="ECO:0000313" key="5">
    <source>
        <dbReference type="EMBL" id="GJN27116.1"/>
    </source>
</evidence>
<comment type="caution">
    <text evidence="5">The sequence shown here is derived from an EMBL/GenBank/DDBJ whole genome shotgun (WGS) entry which is preliminary data.</text>
</comment>
<dbReference type="AlphaFoldDB" id="A0AAV5EWX4"/>
<dbReference type="PANTHER" id="PTHR31580:SF7">
    <property type="entry name" value="OS04G0505000 PROTEIN"/>
    <property type="match status" value="1"/>
</dbReference>
<proteinExistence type="inferred from homology"/>
<sequence length="212" mass="23945">MLQEELAIWMKEQEYDLKSVDAAQKQQQESMKKITALEQECQRLRTMVQKRLPGPAALAKMEDEVKRRSTSSAGNGARRPRTVAPQAVIGREGDRYPVSVEACRQVMQAISSSALQMQLEELSDRVSQSRIRRIIGFGSDLQFLLGPLETEKLEMVVVPRPSIDPSQYVPDVHATEMVVSGTVHRDIISDDGLPDKYPRWIQVVLKMIISKL</sequence>
<feature type="coiled-coil region" evidence="3">
    <location>
        <begin position="20"/>
        <end position="47"/>
    </location>
</feature>
<dbReference type="EMBL" id="BQKI01000079">
    <property type="protein sequence ID" value="GJN27116.1"/>
    <property type="molecule type" value="Genomic_DNA"/>
</dbReference>